<keyword evidence="2" id="KW-0547">Nucleotide-binding</keyword>
<feature type="compositionally biased region" description="Low complexity" evidence="5">
    <location>
        <begin position="541"/>
        <end position="555"/>
    </location>
</feature>
<feature type="compositionally biased region" description="Pro residues" evidence="5">
    <location>
        <begin position="531"/>
        <end position="540"/>
    </location>
</feature>
<dbReference type="OrthoDB" id="544350at2759"/>
<feature type="domain" description="Protein kinase" evidence="6">
    <location>
        <begin position="158"/>
        <end position="453"/>
    </location>
</feature>
<dbReference type="Gene3D" id="1.10.510.10">
    <property type="entry name" value="Transferase(Phosphotransferase) domain 1"/>
    <property type="match status" value="1"/>
</dbReference>
<evidence type="ECO:0000256" key="3">
    <source>
        <dbReference type="ARBA" id="ARBA00022777"/>
    </source>
</evidence>
<feature type="compositionally biased region" description="Polar residues" evidence="5">
    <location>
        <begin position="591"/>
        <end position="603"/>
    </location>
</feature>
<dbReference type="PANTHER" id="PTHR44329">
    <property type="entry name" value="SERINE/THREONINE-PROTEIN KINASE TNNI3K-RELATED"/>
    <property type="match status" value="1"/>
</dbReference>
<feature type="compositionally biased region" description="Polar residues" evidence="5">
    <location>
        <begin position="470"/>
        <end position="485"/>
    </location>
</feature>
<dbReference type="PROSITE" id="PS50011">
    <property type="entry name" value="PROTEIN_KINASE_DOM"/>
    <property type="match status" value="1"/>
</dbReference>
<keyword evidence="3 7" id="KW-0418">Kinase</keyword>
<dbReference type="Pfam" id="PF07714">
    <property type="entry name" value="PK_Tyr_Ser-Thr"/>
    <property type="match status" value="1"/>
</dbReference>
<protein>
    <submittedName>
        <fullName evidence="7">Kinase-like domain-containing protein</fullName>
    </submittedName>
</protein>
<name>A0A8K0UQC5_9AGAR</name>
<keyword evidence="8" id="KW-1185">Reference proteome</keyword>
<evidence type="ECO:0000256" key="5">
    <source>
        <dbReference type="SAM" id="MobiDB-lite"/>
    </source>
</evidence>
<evidence type="ECO:0000256" key="4">
    <source>
        <dbReference type="ARBA" id="ARBA00022840"/>
    </source>
</evidence>
<dbReference type="SUPFAM" id="SSF56112">
    <property type="entry name" value="Protein kinase-like (PK-like)"/>
    <property type="match status" value="1"/>
</dbReference>
<dbReference type="InterPro" id="IPR001245">
    <property type="entry name" value="Ser-Thr/Tyr_kinase_cat_dom"/>
</dbReference>
<evidence type="ECO:0000259" key="6">
    <source>
        <dbReference type="PROSITE" id="PS50011"/>
    </source>
</evidence>
<dbReference type="Proteomes" id="UP000813824">
    <property type="component" value="Unassembled WGS sequence"/>
</dbReference>
<evidence type="ECO:0000313" key="8">
    <source>
        <dbReference type="Proteomes" id="UP000813824"/>
    </source>
</evidence>
<dbReference type="InterPro" id="IPR011009">
    <property type="entry name" value="Kinase-like_dom_sf"/>
</dbReference>
<organism evidence="7 8">
    <name type="scientific">Cristinia sonorae</name>
    <dbReference type="NCBI Taxonomy" id="1940300"/>
    <lineage>
        <taxon>Eukaryota</taxon>
        <taxon>Fungi</taxon>
        <taxon>Dikarya</taxon>
        <taxon>Basidiomycota</taxon>
        <taxon>Agaricomycotina</taxon>
        <taxon>Agaricomycetes</taxon>
        <taxon>Agaricomycetidae</taxon>
        <taxon>Agaricales</taxon>
        <taxon>Pleurotineae</taxon>
        <taxon>Stephanosporaceae</taxon>
        <taxon>Cristinia</taxon>
    </lineage>
</organism>
<dbReference type="GO" id="GO:0004674">
    <property type="term" value="F:protein serine/threonine kinase activity"/>
    <property type="evidence" value="ECO:0007669"/>
    <property type="project" value="TreeGrafter"/>
</dbReference>
<evidence type="ECO:0000313" key="7">
    <source>
        <dbReference type="EMBL" id="KAH8101100.1"/>
    </source>
</evidence>
<feature type="compositionally biased region" description="Pro residues" evidence="5">
    <location>
        <begin position="507"/>
        <end position="522"/>
    </location>
</feature>
<dbReference type="GO" id="GO:0005524">
    <property type="term" value="F:ATP binding"/>
    <property type="evidence" value="ECO:0007669"/>
    <property type="project" value="UniProtKB-KW"/>
</dbReference>
<feature type="region of interest" description="Disordered" evidence="5">
    <location>
        <begin position="501"/>
        <end position="626"/>
    </location>
</feature>
<sequence length="634" mass="69220">MNAPNEATSCNPRGKLETDIGFLPNHPLVKTKSASTGTRFPQRTRPYSFSPDSFVMSAAGEKAPNKISIETESGSSLQLILQSIIRAIPQRPDGQTDLRHLVAEKSQQILDIAYDEWRGKSFYLVDVRRSALRKLCAKLSATYTILPQDLVLKGVDMADAPNIMDSGGFATIFKALHQNGDRSSPVALKVLRCHHSPHGRMNDEQRKEQQALLSGTYREAMVWCTLQHDHVLPFLGVFHSSNIPGPHLCMVLPWMEKGSIRSHIKDLRVSGHLPDNAFVPSLHQWLSQIANGLAYLHSDDVNVVHGDLHGGNILIDDSGAARITDFGLAVHADATARQYKSIHGGGAIRYRAPELHQPELFGLKSFRPTRQSDMYAFALTCIELYTEHIPFENLKARMSEFEICQAIIKGNRPEKPRLMLNSIWDIVQECWIGHPLQRPSAQLTDTRIREAILRGDPEPAIQSEVDGDHNSQPAQKQLVVSTTPPNRSLYSLSASPLFQSPSSHVLPAPPFTPASPTAPPSPESQRMASPPSQPPLPSPLSIPHHPDLLLDPSHPAAFSLHSYLSTSPLPSPSSPPPPPPPPKPTAALPTRSDTVANTYTPSSKEGADKVTPVIGNSDADTHGNGCGGCSCIVS</sequence>
<accession>A0A8K0UQC5</accession>
<dbReference type="InterPro" id="IPR000719">
    <property type="entry name" value="Prot_kinase_dom"/>
</dbReference>
<feature type="region of interest" description="Disordered" evidence="5">
    <location>
        <begin position="459"/>
        <end position="485"/>
    </location>
</feature>
<comment type="caution">
    <text evidence="7">The sequence shown here is derived from an EMBL/GenBank/DDBJ whole genome shotgun (WGS) entry which is preliminary data.</text>
</comment>
<dbReference type="EMBL" id="JAEVFJ010000013">
    <property type="protein sequence ID" value="KAH8101100.1"/>
    <property type="molecule type" value="Genomic_DNA"/>
</dbReference>
<feature type="compositionally biased region" description="Pro residues" evidence="5">
    <location>
        <begin position="569"/>
        <end position="584"/>
    </location>
</feature>
<evidence type="ECO:0000256" key="1">
    <source>
        <dbReference type="ARBA" id="ARBA00022679"/>
    </source>
</evidence>
<dbReference type="InterPro" id="IPR051681">
    <property type="entry name" value="Ser/Thr_Kinases-Pseudokinases"/>
</dbReference>
<dbReference type="AlphaFoldDB" id="A0A8K0UQC5"/>
<reference evidence="7" key="1">
    <citation type="journal article" date="2021" name="New Phytol.">
        <title>Evolutionary innovations through gain and loss of genes in the ectomycorrhizal Boletales.</title>
        <authorList>
            <person name="Wu G."/>
            <person name="Miyauchi S."/>
            <person name="Morin E."/>
            <person name="Kuo A."/>
            <person name="Drula E."/>
            <person name="Varga T."/>
            <person name="Kohler A."/>
            <person name="Feng B."/>
            <person name="Cao Y."/>
            <person name="Lipzen A."/>
            <person name="Daum C."/>
            <person name="Hundley H."/>
            <person name="Pangilinan J."/>
            <person name="Johnson J."/>
            <person name="Barry K."/>
            <person name="LaButti K."/>
            <person name="Ng V."/>
            <person name="Ahrendt S."/>
            <person name="Min B."/>
            <person name="Choi I.G."/>
            <person name="Park H."/>
            <person name="Plett J.M."/>
            <person name="Magnuson J."/>
            <person name="Spatafora J.W."/>
            <person name="Nagy L.G."/>
            <person name="Henrissat B."/>
            <person name="Grigoriev I.V."/>
            <person name="Yang Z.L."/>
            <person name="Xu J."/>
            <person name="Martin F.M."/>
        </authorList>
    </citation>
    <scope>NUCLEOTIDE SEQUENCE</scope>
    <source>
        <strain evidence="7">KKN 215</strain>
    </source>
</reference>
<keyword evidence="4" id="KW-0067">ATP-binding</keyword>
<evidence type="ECO:0000256" key="2">
    <source>
        <dbReference type="ARBA" id="ARBA00022741"/>
    </source>
</evidence>
<dbReference type="PANTHER" id="PTHR44329:SF288">
    <property type="entry name" value="MITOGEN-ACTIVATED PROTEIN KINASE KINASE KINASE 20"/>
    <property type="match status" value="1"/>
</dbReference>
<gene>
    <name evidence="7" type="ORF">BXZ70DRAFT_108887</name>
</gene>
<keyword evidence="1" id="KW-0808">Transferase</keyword>
<proteinExistence type="predicted"/>